<dbReference type="RefSeq" id="XP_013236872.1">
    <property type="nucleotide sequence ID" value="XM_013381418.1"/>
</dbReference>
<evidence type="ECO:0000256" key="3">
    <source>
        <dbReference type="ARBA" id="ARBA00022895"/>
    </source>
</evidence>
<dbReference type="SUPFAM" id="SSF50249">
    <property type="entry name" value="Nucleic acid-binding proteins"/>
    <property type="match status" value="1"/>
</dbReference>
<keyword evidence="4" id="KW-0238">DNA-binding</keyword>
<evidence type="ECO:0000313" key="7">
    <source>
        <dbReference type="Proteomes" id="UP000029725"/>
    </source>
</evidence>
<keyword evidence="7" id="KW-1185">Reference proteome</keyword>
<name>A0A098VNC6_9MICR</name>
<dbReference type="GO" id="GO:0032210">
    <property type="term" value="P:regulation of telomere maintenance via telomerase"/>
    <property type="evidence" value="ECO:0007669"/>
    <property type="project" value="TreeGrafter"/>
</dbReference>
<evidence type="ECO:0000259" key="5">
    <source>
        <dbReference type="SMART" id="SM00976"/>
    </source>
</evidence>
<dbReference type="GeneID" id="25260659"/>
<dbReference type="InterPro" id="IPR012340">
    <property type="entry name" value="NA-bd_OB-fold"/>
</dbReference>
<dbReference type="InterPro" id="IPR028389">
    <property type="entry name" value="POT1"/>
</dbReference>
<evidence type="ECO:0000256" key="2">
    <source>
        <dbReference type="ARBA" id="ARBA00022454"/>
    </source>
</evidence>
<feature type="domain" description="Telomeric single stranded DNA binding POT1/Cdc13" evidence="5">
    <location>
        <begin position="184"/>
        <end position="306"/>
    </location>
</feature>
<dbReference type="SMART" id="SM00976">
    <property type="entry name" value="Telo_bind"/>
    <property type="match status" value="1"/>
</dbReference>
<accession>A0A098VNC6</accession>
<dbReference type="HOGENOM" id="CLU_589364_0_0_1"/>
<protein>
    <recommendedName>
        <fullName evidence="5">Telomeric single stranded DNA binding POT1/Cdc13 domain-containing protein</fullName>
    </recommendedName>
</protein>
<dbReference type="PANTHER" id="PTHR14513:SF0">
    <property type="entry name" value="PROTECTION OF TELOMERES PROTEIN 1"/>
    <property type="match status" value="1"/>
</dbReference>
<dbReference type="VEuPathDB" id="MicrosporidiaDB:DI09_6p290"/>
<comment type="subcellular location">
    <subcellularLocation>
        <location evidence="1">Chromosome</location>
        <location evidence="1">Telomere</location>
    </subcellularLocation>
</comment>
<keyword evidence="2" id="KW-0158">Chromosome</keyword>
<dbReference type="Gene3D" id="2.40.50.140">
    <property type="entry name" value="Nucleic acid-binding proteins"/>
    <property type="match status" value="1"/>
</dbReference>
<dbReference type="GO" id="GO:0000783">
    <property type="term" value="C:nuclear telomere cap complex"/>
    <property type="evidence" value="ECO:0007669"/>
    <property type="project" value="TreeGrafter"/>
</dbReference>
<dbReference type="GO" id="GO:0098505">
    <property type="term" value="F:G-rich strand telomeric DNA binding"/>
    <property type="evidence" value="ECO:0007669"/>
    <property type="project" value="TreeGrafter"/>
</dbReference>
<organism evidence="6 7">
    <name type="scientific">Mitosporidium daphniae</name>
    <dbReference type="NCBI Taxonomy" id="1485682"/>
    <lineage>
        <taxon>Eukaryota</taxon>
        <taxon>Fungi</taxon>
        <taxon>Fungi incertae sedis</taxon>
        <taxon>Microsporidia</taxon>
        <taxon>Mitosporidium</taxon>
    </lineage>
</organism>
<comment type="caution">
    <text evidence="6">The sequence shown here is derived from an EMBL/GenBank/DDBJ whole genome shotgun (WGS) entry which is preliminary data.</text>
</comment>
<reference evidence="6 7" key="1">
    <citation type="submission" date="2014-04" db="EMBL/GenBank/DDBJ databases">
        <title>A new species of microsporidia sheds light on the evolution of extreme parasitism.</title>
        <authorList>
            <person name="Haag K.L."/>
            <person name="James T.Y."/>
            <person name="Larsson R."/>
            <person name="Schaer T.M."/>
            <person name="Refardt D."/>
            <person name="Pombert J.-F."/>
            <person name="Ebert D."/>
        </authorList>
    </citation>
    <scope>NUCLEOTIDE SEQUENCE [LARGE SCALE GENOMIC DNA]</scope>
    <source>
        <strain evidence="6 7">UGP3</strain>
        <tissue evidence="6">Spores</tissue>
    </source>
</reference>
<gene>
    <name evidence="6" type="ORF">DI09_6p290</name>
</gene>
<dbReference type="Proteomes" id="UP000029725">
    <property type="component" value="Unassembled WGS sequence"/>
</dbReference>
<dbReference type="GO" id="GO:0010521">
    <property type="term" value="F:telomerase inhibitor activity"/>
    <property type="evidence" value="ECO:0007669"/>
    <property type="project" value="TreeGrafter"/>
</dbReference>
<keyword evidence="3" id="KW-0779">Telomere</keyword>
<dbReference type="GO" id="GO:0016233">
    <property type="term" value="P:telomere capping"/>
    <property type="evidence" value="ECO:0007669"/>
    <property type="project" value="TreeGrafter"/>
</dbReference>
<dbReference type="AlphaFoldDB" id="A0A098VNC6"/>
<dbReference type="PANTHER" id="PTHR14513">
    <property type="entry name" value="PROTECTION OF TELOMERES 1"/>
    <property type="match status" value="1"/>
</dbReference>
<dbReference type="EMBL" id="JMKJ01000579">
    <property type="protein sequence ID" value="KGG50445.1"/>
    <property type="molecule type" value="Genomic_DNA"/>
</dbReference>
<sequence length="464" mass="51622">MSSVGGILRTFDDLYELRRLQSFDEFIRGTVISTYSLKGGICRVLLEDDSASGLERSVITYSPFDSFSEKRRLFVTLASEVANLLSIPSRHVCTRVGLPHDMHPHLVVNWSGMIPFSIRLILYAKSLQEAIHLQLVSPSLGTKIINPVSRICRVSAEASANNPLLSFKAEVKDDFPAKTDRHCYPQLATIMSNTVVDLLGLVVEWIEPHLFMKLLMVDHSLENSSPFVVNLFLKSHMDFPQIASAGEAIRLHRVKGELMGINTKGFSFVVITRDREPRPSVSRHASTSPLVSSDSNRIASLYSWWSKLCKNDIRPTWASLCGPDSPTRAETLPMPTFTQNGHSHAFAPNFKKLREVKDIRAGTIVAEGADSLGHQQNVVADKLLCTFWDEHVPIAKEILHVGRIAYFKNLHARPICPGSDSEEIIAVMHGCGLPASHSIIPIDSPAGVSFCQPLLRFSFFRNQV</sequence>
<evidence type="ECO:0000256" key="1">
    <source>
        <dbReference type="ARBA" id="ARBA00004574"/>
    </source>
</evidence>
<evidence type="ECO:0000256" key="4">
    <source>
        <dbReference type="ARBA" id="ARBA00023125"/>
    </source>
</evidence>
<proteinExistence type="predicted"/>
<dbReference type="InterPro" id="IPR011564">
    <property type="entry name" value="Telomer_end-bd_POT1/Cdc13"/>
</dbReference>
<evidence type="ECO:0000313" key="6">
    <source>
        <dbReference type="EMBL" id="KGG50445.1"/>
    </source>
</evidence>